<keyword evidence="5" id="KW-0479">Metal-binding</keyword>
<dbReference type="OrthoDB" id="684435at2759"/>
<keyword evidence="13" id="KW-1185">Reference proteome</keyword>
<gene>
    <name evidence="12" type="ORF">RHSIM_RhsimUnG0152200</name>
</gene>
<proteinExistence type="inferred from homology"/>
<evidence type="ECO:0000256" key="6">
    <source>
        <dbReference type="ARBA" id="ARBA00022801"/>
    </source>
</evidence>
<dbReference type="GO" id="GO:0004518">
    <property type="term" value="F:nuclease activity"/>
    <property type="evidence" value="ECO:0007669"/>
    <property type="project" value="UniProtKB-KW"/>
</dbReference>
<accession>A0A834L4G0</accession>
<evidence type="ECO:0000256" key="8">
    <source>
        <dbReference type="SAM" id="MobiDB-lite"/>
    </source>
</evidence>
<dbReference type="GO" id="GO:0005634">
    <property type="term" value="C:nucleus"/>
    <property type="evidence" value="ECO:0007669"/>
    <property type="project" value="UniProtKB-SubCell"/>
</dbReference>
<feature type="region of interest" description="Disordered" evidence="8">
    <location>
        <begin position="397"/>
        <end position="489"/>
    </location>
</feature>
<dbReference type="PANTHER" id="PTHR22930:SF221">
    <property type="entry name" value="NUCLEASE HARBI1"/>
    <property type="match status" value="1"/>
</dbReference>
<keyword evidence="7" id="KW-0539">Nucleus</keyword>
<dbReference type="GO" id="GO:0046872">
    <property type="term" value="F:metal ion binding"/>
    <property type="evidence" value="ECO:0007669"/>
    <property type="project" value="UniProtKB-KW"/>
</dbReference>
<comment type="caution">
    <text evidence="12">The sequence shown here is derived from an EMBL/GenBank/DDBJ whole genome shotgun (WGS) entry which is preliminary data.</text>
</comment>
<dbReference type="AlphaFoldDB" id="A0A834L4G0"/>
<evidence type="ECO:0008006" key="14">
    <source>
        <dbReference type="Google" id="ProtNLM"/>
    </source>
</evidence>
<keyword evidence="4" id="KW-0540">Nuclease</keyword>
<sequence length="1167" mass="131690">MASNMSSSNSGSMHRVCGRCGSGPCVVKTSRSLENPGRRYFKCPMNPPCDKWNGWCDKSLPSNASIPRSNETHVVPFELPTVIPTLIVDIANLRAENWEILNSHMFNSNIVILFASFNIREDMVSPRKRMNLGKKVAPIGNHCLGVVPPGPYRPGRANWDSQMTRLFLQLAIKEIEAEGRGTTQLSNNSLRNISNEISARTGAVINLKQCKNRYGVLKRDWQAWILLADSRRGATGLGMNPVTGTFTAPDHFWANLIAQNENVAKFRDRPLDHEDLMQRVFEEVTATGSMQCTPGAEGELGMGADGRRALATDTDYRTDTDGLGNTVGVEEGEDIGSESTSTSPGPRMGTPFCSQLGAGSPHFPHHGGTTNPFSPQHGNRSRVFVPHHAGINTPPFPTHAATHTTSFQQHPTISPPSVSQHDHGTSSLPFSNRGTTNTPPCPQPDIRCSPPLSEHGTNTPPFPRAMPIYPGCNSSGTKRKSSSSATDALSQSMTNILETMVSRQNQYKSVIKHGCNMVDVMKILSRMEYFQQEPVPPVYWWLVDYLSGDPTKMDVFYGLPNDEQRISFAQREHTKAVRVVHTYTDLVNSTGVMDNSSWGNSGSADDIGRGTFDLGSFTRLFETGVLPDNYPNFYSRNGGNELPNCNYHIAHQQSNEVYQNGEGYENMPWVTRFATTGQGDVGPSENVPCVQQFVAEYNSPPQLVASSDFRHNGGNGTEPQAGYDNWEWMNNNNGNAGSSTNVAEDDCNSEYSIPADEFYAEIAQDDLLDDMATVSLLNAIHILRKPQRLPFHTCPLSGKAYLYELMNARDERFQRELCMPKDTFAKIVIELQTMYGWSSSRMKVDGVDCFESFAMFMHLLRGHSNRRTQERFQHSGDTVSRHVHKILACMKRGFTADKLKPTRRQDQTHEYLDRRDFYKPFKGNCIGAIDGTHVMIRCKKKEDEKRFFSRKGYATQNIMAVCDFDLTFVFASAGWEGTYHDYSIFKRCVLNPRYRFPTPDPGKYYLVDAGYPNRPGFLAPYKGFRYHQPEFRRGQRQPRDDREHFNRAHSSLRSIIERTFGVWKNRFGFLALMPWYDMPTQVDLVLASMAIHNYIRRDRQHDNFFAPISSAYEYAFEDLPDEDPELEDRLDDRDDIVDEDNVPEMNDVRNNIRRALHRLRRRGNRAG</sequence>
<reference evidence="12" key="1">
    <citation type="submission" date="2019-11" db="EMBL/GenBank/DDBJ databases">
        <authorList>
            <person name="Liu Y."/>
            <person name="Hou J."/>
            <person name="Li T.-Q."/>
            <person name="Guan C.-H."/>
            <person name="Wu X."/>
            <person name="Wu H.-Z."/>
            <person name="Ling F."/>
            <person name="Zhang R."/>
            <person name="Shi X.-G."/>
            <person name="Ren J.-P."/>
            <person name="Chen E.-F."/>
            <person name="Sun J.-M."/>
        </authorList>
    </citation>
    <scope>NUCLEOTIDE SEQUENCE</scope>
    <source>
        <strain evidence="12">Adult_tree_wgs_1</strain>
        <tissue evidence="12">Leaves</tissue>
    </source>
</reference>
<feature type="compositionally biased region" description="Polar residues" evidence="8">
    <location>
        <begin position="368"/>
        <end position="378"/>
    </location>
</feature>
<comment type="similarity">
    <text evidence="3">Belongs to the HARBI1 family.</text>
</comment>
<keyword evidence="6" id="KW-0378">Hydrolase</keyword>
<dbReference type="InterPro" id="IPR024752">
    <property type="entry name" value="Myb/SANT-like_dom"/>
</dbReference>
<evidence type="ECO:0000256" key="4">
    <source>
        <dbReference type="ARBA" id="ARBA00022722"/>
    </source>
</evidence>
<evidence type="ECO:0000313" key="12">
    <source>
        <dbReference type="EMBL" id="KAF7113177.1"/>
    </source>
</evidence>
<dbReference type="Pfam" id="PF13359">
    <property type="entry name" value="DDE_Tnp_4"/>
    <property type="match status" value="1"/>
</dbReference>
<evidence type="ECO:0000256" key="5">
    <source>
        <dbReference type="ARBA" id="ARBA00022723"/>
    </source>
</evidence>
<feature type="compositionally biased region" description="Polar residues" evidence="8">
    <location>
        <begin position="406"/>
        <end position="438"/>
    </location>
</feature>
<evidence type="ECO:0000256" key="1">
    <source>
        <dbReference type="ARBA" id="ARBA00001968"/>
    </source>
</evidence>
<evidence type="ECO:0000259" key="9">
    <source>
        <dbReference type="Pfam" id="PF12776"/>
    </source>
</evidence>
<dbReference type="Pfam" id="PF12776">
    <property type="entry name" value="Myb_DNA-bind_3"/>
    <property type="match status" value="1"/>
</dbReference>
<comment type="cofactor">
    <cofactor evidence="1">
        <name>a divalent metal cation</name>
        <dbReference type="ChEBI" id="CHEBI:60240"/>
    </cofactor>
</comment>
<evidence type="ECO:0000256" key="2">
    <source>
        <dbReference type="ARBA" id="ARBA00004123"/>
    </source>
</evidence>
<comment type="subcellular location">
    <subcellularLocation>
        <location evidence="2">Nucleus</location>
    </subcellularLocation>
</comment>
<feature type="region of interest" description="Disordered" evidence="8">
    <location>
        <begin position="361"/>
        <end position="380"/>
    </location>
</feature>
<dbReference type="PANTHER" id="PTHR22930">
    <property type="match status" value="1"/>
</dbReference>
<evidence type="ECO:0000259" key="11">
    <source>
        <dbReference type="Pfam" id="PF26138"/>
    </source>
</evidence>
<dbReference type="Proteomes" id="UP000626092">
    <property type="component" value="Unassembled WGS sequence"/>
</dbReference>
<dbReference type="InterPro" id="IPR058353">
    <property type="entry name" value="DUF8040"/>
</dbReference>
<protein>
    <recommendedName>
        <fullName evidence="14">DDE Tnp4 domain-containing protein</fullName>
    </recommendedName>
</protein>
<dbReference type="InterPro" id="IPR045249">
    <property type="entry name" value="HARBI1-like"/>
</dbReference>
<dbReference type="Pfam" id="PF26138">
    <property type="entry name" value="DUF8040"/>
    <property type="match status" value="1"/>
</dbReference>
<dbReference type="EMBL" id="WJXA01000332">
    <property type="protein sequence ID" value="KAF7113177.1"/>
    <property type="molecule type" value="Genomic_DNA"/>
</dbReference>
<evidence type="ECO:0000259" key="10">
    <source>
        <dbReference type="Pfam" id="PF13359"/>
    </source>
</evidence>
<dbReference type="GO" id="GO:0016787">
    <property type="term" value="F:hydrolase activity"/>
    <property type="evidence" value="ECO:0007669"/>
    <property type="project" value="UniProtKB-KW"/>
</dbReference>
<feature type="domain" description="DUF8040" evidence="11">
    <location>
        <begin position="795"/>
        <end position="890"/>
    </location>
</feature>
<feature type="region of interest" description="Disordered" evidence="8">
    <location>
        <begin position="315"/>
        <end position="347"/>
    </location>
</feature>
<evidence type="ECO:0000313" key="13">
    <source>
        <dbReference type="Proteomes" id="UP000626092"/>
    </source>
</evidence>
<name>A0A834L4G0_RHOSS</name>
<organism evidence="12 13">
    <name type="scientific">Rhododendron simsii</name>
    <name type="common">Sims's rhododendron</name>
    <dbReference type="NCBI Taxonomy" id="118357"/>
    <lineage>
        <taxon>Eukaryota</taxon>
        <taxon>Viridiplantae</taxon>
        <taxon>Streptophyta</taxon>
        <taxon>Embryophyta</taxon>
        <taxon>Tracheophyta</taxon>
        <taxon>Spermatophyta</taxon>
        <taxon>Magnoliopsida</taxon>
        <taxon>eudicotyledons</taxon>
        <taxon>Gunneridae</taxon>
        <taxon>Pentapetalae</taxon>
        <taxon>asterids</taxon>
        <taxon>Ericales</taxon>
        <taxon>Ericaceae</taxon>
        <taxon>Ericoideae</taxon>
        <taxon>Rhodoreae</taxon>
        <taxon>Rhododendron</taxon>
    </lineage>
</organism>
<dbReference type="InterPro" id="IPR027806">
    <property type="entry name" value="HARBI1_dom"/>
</dbReference>
<feature type="domain" description="DDE Tnp4" evidence="10">
    <location>
        <begin position="929"/>
        <end position="1091"/>
    </location>
</feature>
<evidence type="ECO:0000256" key="3">
    <source>
        <dbReference type="ARBA" id="ARBA00006958"/>
    </source>
</evidence>
<evidence type="ECO:0000256" key="7">
    <source>
        <dbReference type="ARBA" id="ARBA00023242"/>
    </source>
</evidence>
<feature type="domain" description="Myb/SANT-like" evidence="9">
    <location>
        <begin position="158"/>
        <end position="255"/>
    </location>
</feature>